<dbReference type="PANTHER" id="PTHR24412">
    <property type="entry name" value="KELCH PROTEIN"/>
    <property type="match status" value="1"/>
</dbReference>
<reference evidence="3" key="1">
    <citation type="submission" date="2020-04" db="EMBL/GenBank/DDBJ databases">
        <authorList>
            <person name="Neveu A P."/>
        </authorList>
    </citation>
    <scope>NUCLEOTIDE SEQUENCE</scope>
    <source>
        <tissue evidence="3">Whole embryo</tissue>
    </source>
</reference>
<dbReference type="Pfam" id="PF24681">
    <property type="entry name" value="Kelch_KLHDC2_KLHL20_DRC7"/>
    <property type="match status" value="1"/>
</dbReference>
<dbReference type="InterPro" id="IPR006652">
    <property type="entry name" value="Kelch_1"/>
</dbReference>
<evidence type="ECO:0000256" key="1">
    <source>
        <dbReference type="ARBA" id="ARBA00022441"/>
    </source>
</evidence>
<organism evidence="3">
    <name type="scientific">Phallusia mammillata</name>
    <dbReference type="NCBI Taxonomy" id="59560"/>
    <lineage>
        <taxon>Eukaryota</taxon>
        <taxon>Metazoa</taxon>
        <taxon>Chordata</taxon>
        <taxon>Tunicata</taxon>
        <taxon>Ascidiacea</taxon>
        <taxon>Phlebobranchia</taxon>
        <taxon>Ascidiidae</taxon>
        <taxon>Phallusia</taxon>
    </lineage>
</organism>
<dbReference type="EMBL" id="LR786288">
    <property type="protein sequence ID" value="CAB3259825.1"/>
    <property type="molecule type" value="mRNA"/>
</dbReference>
<dbReference type="PANTHER" id="PTHR24412:SF489">
    <property type="entry name" value="RING FINGER DOMAIN AND KELCH REPEAT-CONTAINING PROTEIN DDB_G0271372"/>
    <property type="match status" value="1"/>
</dbReference>
<dbReference type="SMART" id="SM00612">
    <property type="entry name" value="Kelch"/>
    <property type="match status" value="5"/>
</dbReference>
<gene>
    <name evidence="3" type="primary">Klhl20-009</name>
</gene>
<dbReference type="AlphaFoldDB" id="A0A6F9DGI9"/>
<dbReference type="Gene3D" id="1.25.40.420">
    <property type="match status" value="1"/>
</dbReference>
<dbReference type="InterPro" id="IPR015915">
    <property type="entry name" value="Kelch-typ_b-propeller"/>
</dbReference>
<dbReference type="SUPFAM" id="SSF117281">
    <property type="entry name" value="Kelch motif"/>
    <property type="match status" value="1"/>
</dbReference>
<proteinExistence type="evidence at transcript level"/>
<accession>A0A6F9DGI9</accession>
<protein>
    <submittedName>
        <fullName evidence="3">Kelch-like protein 20</fullName>
    </submittedName>
</protein>
<name>A0A6F9DGI9_9ASCI</name>
<keyword evidence="2" id="KW-0677">Repeat</keyword>
<dbReference type="Gene3D" id="2.120.10.80">
    <property type="entry name" value="Kelch-type beta propeller"/>
    <property type="match status" value="1"/>
</dbReference>
<keyword evidence="1" id="KW-0880">Kelch repeat</keyword>
<evidence type="ECO:0000256" key="2">
    <source>
        <dbReference type="ARBA" id="ARBA00022737"/>
    </source>
</evidence>
<evidence type="ECO:0000313" key="3">
    <source>
        <dbReference type="EMBL" id="CAB3259825.1"/>
    </source>
</evidence>
<sequence length="352" mass="40158">MQINVDDISGVIKLRNKTCEEAVFTGIVQWVNHNPLLREKMFANLFSQLELSQMGYDFMTAASKENLVRSNLICSNYLVDNLLKHYRPTANSDLYKFLVIGGKKFLTNCVAYDVNTKQATQLPKLNTGRMRATSVNVGSKVCVFGGAGEGKVYKSCEMLDFVEQTKWKVMPDMLKSRQDFSSCSFEDHIYVTGGYNNYKRLSSCERFSSNNNTWSRIKDMIHARDEHGTVVCDRFLYCIGGSGDNKTLSSCERFDVRSDVWNEIAPLNQARHGLVTVVLNKEIYAIGGLDDEGQYLSSVERFNPEIGKWRILHHFNMLATVHLLVWLEIKFLSLEGKMSKIVCYSFAPVWKH</sequence>